<dbReference type="Pfam" id="PF10396">
    <property type="entry name" value="TrmE_N"/>
    <property type="match status" value="1"/>
</dbReference>
<evidence type="ECO:0000256" key="2">
    <source>
        <dbReference type="ARBA" id="ARBA00011043"/>
    </source>
</evidence>
<organism evidence="14 15">
    <name type="scientific">Symbiochloris irregularis</name>
    <dbReference type="NCBI Taxonomy" id="706552"/>
    <lineage>
        <taxon>Eukaryota</taxon>
        <taxon>Viridiplantae</taxon>
        <taxon>Chlorophyta</taxon>
        <taxon>core chlorophytes</taxon>
        <taxon>Trebouxiophyceae</taxon>
        <taxon>Trebouxiales</taxon>
        <taxon>Trebouxiaceae</taxon>
        <taxon>Symbiochloris</taxon>
    </lineage>
</organism>
<dbReference type="AlphaFoldDB" id="A0AAW1PET7"/>
<dbReference type="GO" id="GO:0003924">
    <property type="term" value="F:GTPase activity"/>
    <property type="evidence" value="ECO:0007669"/>
    <property type="project" value="InterPro"/>
</dbReference>
<feature type="domain" description="MnmE helical" evidence="13">
    <location>
        <begin position="213"/>
        <end position="525"/>
    </location>
</feature>
<dbReference type="Pfam" id="PF01926">
    <property type="entry name" value="MMR_HSR1"/>
    <property type="match status" value="1"/>
</dbReference>
<dbReference type="CDD" id="cd14858">
    <property type="entry name" value="TrmE_N"/>
    <property type="match status" value="1"/>
</dbReference>
<dbReference type="GO" id="GO:0042802">
    <property type="term" value="F:identical protein binding"/>
    <property type="evidence" value="ECO:0007669"/>
    <property type="project" value="UniProtKB-ARBA"/>
</dbReference>
<dbReference type="InterPro" id="IPR027417">
    <property type="entry name" value="P-loop_NTPase"/>
</dbReference>
<dbReference type="EMBL" id="JALJOQ010000023">
    <property type="protein sequence ID" value="KAK9808443.1"/>
    <property type="molecule type" value="Genomic_DNA"/>
</dbReference>
<dbReference type="PANTHER" id="PTHR42714:SF2">
    <property type="entry name" value="TRNA MODIFICATION GTPASE GTPBP3, MITOCHONDRIAL"/>
    <property type="match status" value="1"/>
</dbReference>
<keyword evidence="8" id="KW-0630">Potassium</keyword>
<dbReference type="NCBIfam" id="TIGR00231">
    <property type="entry name" value="small_GTP"/>
    <property type="match status" value="1"/>
</dbReference>
<dbReference type="GO" id="GO:0046872">
    <property type="term" value="F:metal ion binding"/>
    <property type="evidence" value="ECO:0007669"/>
    <property type="project" value="UniProtKB-KW"/>
</dbReference>
<dbReference type="SUPFAM" id="SSF116878">
    <property type="entry name" value="TrmE connector domain"/>
    <property type="match status" value="1"/>
</dbReference>
<comment type="subcellular location">
    <subcellularLocation>
        <location evidence="1">Plastid</location>
        <location evidence="1">Chloroplast</location>
    </subcellularLocation>
</comment>
<proteinExistence type="inferred from homology"/>
<dbReference type="Pfam" id="PF12631">
    <property type="entry name" value="MnmE_helical"/>
    <property type="match status" value="1"/>
</dbReference>
<dbReference type="InterPro" id="IPR004520">
    <property type="entry name" value="GTPase_MnmE"/>
</dbReference>
<dbReference type="InterPro" id="IPR006073">
    <property type="entry name" value="GTP-bd"/>
</dbReference>
<dbReference type="Gene3D" id="3.30.1360.120">
    <property type="entry name" value="Probable tRNA modification gtpase trme, domain 1"/>
    <property type="match status" value="1"/>
</dbReference>
<evidence type="ECO:0000259" key="12">
    <source>
        <dbReference type="Pfam" id="PF10396"/>
    </source>
</evidence>
<dbReference type="GO" id="GO:0009507">
    <property type="term" value="C:chloroplast"/>
    <property type="evidence" value="ECO:0007669"/>
    <property type="project" value="UniProtKB-SubCell"/>
</dbReference>
<evidence type="ECO:0000259" key="13">
    <source>
        <dbReference type="Pfam" id="PF12631"/>
    </source>
</evidence>
<dbReference type="Gene3D" id="3.40.50.300">
    <property type="entry name" value="P-loop containing nucleotide triphosphate hydrolases"/>
    <property type="match status" value="1"/>
</dbReference>
<keyword evidence="5 10" id="KW-0547">Nucleotide-binding</keyword>
<dbReference type="GO" id="GO:0005829">
    <property type="term" value="C:cytosol"/>
    <property type="evidence" value="ECO:0007669"/>
    <property type="project" value="TreeGrafter"/>
</dbReference>
<name>A0AAW1PET7_9CHLO</name>
<evidence type="ECO:0000256" key="7">
    <source>
        <dbReference type="ARBA" id="ARBA00022842"/>
    </source>
</evidence>
<dbReference type="FunFam" id="3.30.1360.120:FF:000003">
    <property type="entry name" value="tRNA modification GTPase MnmE"/>
    <property type="match status" value="1"/>
</dbReference>
<dbReference type="SUPFAM" id="SSF52540">
    <property type="entry name" value="P-loop containing nucleoside triphosphate hydrolases"/>
    <property type="match status" value="1"/>
</dbReference>
<evidence type="ECO:0000256" key="5">
    <source>
        <dbReference type="ARBA" id="ARBA00022741"/>
    </source>
</evidence>
<keyword evidence="3 10" id="KW-0819">tRNA processing</keyword>
<keyword evidence="6" id="KW-0378">Hydrolase</keyword>
<dbReference type="InterPro" id="IPR027266">
    <property type="entry name" value="TrmE/GcvT-like"/>
</dbReference>
<dbReference type="PANTHER" id="PTHR42714">
    <property type="entry name" value="TRNA MODIFICATION GTPASE GTPBP3"/>
    <property type="match status" value="1"/>
</dbReference>
<keyword evidence="4" id="KW-0479">Metal-binding</keyword>
<evidence type="ECO:0000313" key="14">
    <source>
        <dbReference type="EMBL" id="KAK9808443.1"/>
    </source>
</evidence>
<evidence type="ECO:0000256" key="4">
    <source>
        <dbReference type="ARBA" id="ARBA00022723"/>
    </source>
</evidence>
<evidence type="ECO:0000256" key="8">
    <source>
        <dbReference type="ARBA" id="ARBA00022958"/>
    </source>
</evidence>
<keyword evidence="9 10" id="KW-0342">GTP-binding</keyword>
<dbReference type="GO" id="GO:0002098">
    <property type="term" value="P:tRNA wobble uridine modification"/>
    <property type="evidence" value="ECO:0007669"/>
    <property type="project" value="TreeGrafter"/>
</dbReference>
<dbReference type="HAMAP" id="MF_00379">
    <property type="entry name" value="GTPase_MnmE"/>
    <property type="match status" value="1"/>
</dbReference>
<gene>
    <name evidence="14" type="ORF">WJX73_006534</name>
</gene>
<dbReference type="Proteomes" id="UP001465755">
    <property type="component" value="Unassembled WGS sequence"/>
</dbReference>
<comment type="caution">
    <text evidence="14">The sequence shown here is derived from an EMBL/GenBank/DDBJ whole genome shotgun (WGS) entry which is preliminary data.</text>
</comment>
<dbReference type="InterPro" id="IPR027368">
    <property type="entry name" value="MnmE_dom2"/>
</dbReference>
<dbReference type="InterPro" id="IPR018948">
    <property type="entry name" value="GTP-bd_TrmE_N"/>
</dbReference>
<dbReference type="NCBIfam" id="TIGR00450">
    <property type="entry name" value="mnmE_trmE_thdF"/>
    <property type="match status" value="1"/>
</dbReference>
<evidence type="ECO:0008006" key="16">
    <source>
        <dbReference type="Google" id="ProtNLM"/>
    </source>
</evidence>
<evidence type="ECO:0000256" key="10">
    <source>
        <dbReference type="RuleBase" id="RU003313"/>
    </source>
</evidence>
<comment type="similarity">
    <text evidence="2 10">Belongs to the TRAFAC class TrmE-Era-EngA-EngB-Septin-like GTPase superfamily. TrmE GTPase family.</text>
</comment>
<feature type="domain" description="GTP-binding protein TrmE N-terminal" evidence="12">
    <location>
        <begin position="89"/>
        <end position="210"/>
    </location>
</feature>
<reference evidence="14 15" key="1">
    <citation type="journal article" date="2024" name="Nat. Commun.">
        <title>Phylogenomics reveals the evolutionary origins of lichenization in chlorophyte algae.</title>
        <authorList>
            <person name="Puginier C."/>
            <person name="Libourel C."/>
            <person name="Otte J."/>
            <person name="Skaloud P."/>
            <person name="Haon M."/>
            <person name="Grisel S."/>
            <person name="Petersen M."/>
            <person name="Berrin J.G."/>
            <person name="Delaux P.M."/>
            <person name="Dal Grande F."/>
            <person name="Keller J."/>
        </authorList>
    </citation>
    <scope>NUCLEOTIDE SEQUENCE [LARGE SCALE GENOMIC DNA]</scope>
    <source>
        <strain evidence="14 15">SAG 2036</strain>
    </source>
</reference>
<accession>A0AAW1PET7</accession>
<dbReference type="GO" id="GO:0005525">
    <property type="term" value="F:GTP binding"/>
    <property type="evidence" value="ECO:0007669"/>
    <property type="project" value="UniProtKB-KW"/>
</dbReference>
<keyword evidence="7" id="KW-0460">Magnesium</keyword>
<dbReference type="InterPro" id="IPR005225">
    <property type="entry name" value="Small_GTP-bd"/>
</dbReference>
<evidence type="ECO:0000256" key="9">
    <source>
        <dbReference type="ARBA" id="ARBA00023134"/>
    </source>
</evidence>
<dbReference type="SUPFAM" id="SSF103025">
    <property type="entry name" value="Folate-binding domain"/>
    <property type="match status" value="1"/>
</dbReference>
<evidence type="ECO:0000259" key="11">
    <source>
        <dbReference type="Pfam" id="PF01926"/>
    </source>
</evidence>
<dbReference type="InterPro" id="IPR031168">
    <property type="entry name" value="G_TrmE"/>
</dbReference>
<evidence type="ECO:0000313" key="15">
    <source>
        <dbReference type="Proteomes" id="UP001465755"/>
    </source>
</evidence>
<feature type="domain" description="G" evidence="11">
    <location>
        <begin position="307"/>
        <end position="409"/>
    </location>
</feature>
<keyword evidence="15" id="KW-1185">Reference proteome</keyword>
<evidence type="ECO:0000256" key="3">
    <source>
        <dbReference type="ARBA" id="ARBA00022694"/>
    </source>
</evidence>
<dbReference type="InterPro" id="IPR025867">
    <property type="entry name" value="MnmE_helical"/>
</dbReference>
<sequence length="528" mass="55347">MAVLIEQRPQITSRGCSTLSKASWKTKGSTVAGWRGHCSRNSHKVGVREVHVASLHSGSEAVQEYEDNGSLASNSDLVGSEQTAADQDTIAAVVTGLQSGAIAIIRLSGPDAFSIAQQIFVPSSKPDLNFRPQTHRIYHGHAVDVEGSQLDEVLLLPMRGPRSFTAEDVVEIHGHGGPVCAPRILDACLAAGARRARNGEYTLRAFLNGRLDLTQAEAVAQLVGARSVAAADSALAGLKGGIGSAIADLRLEALTLLADIEARMDFEDEVEEASQTQLQQRMRDLMASLDQALGTRRRGALLQSGLQVALVGRPNVGKSSLLNALSGHDRAIVTAIPGTTRDIVEAETEIDGIPIRLLDTAGLRVATDEVEAIGVDRARAAAARADVLALVYDAQAGWTADDTAILQQLFAPPSTAAAPLVAVQGPVLVVQNKGTGLETLRRAIAAAAGCGQGVPGGRGWAVNERQGEALAHAKAALQASIDAAAMGHPLDFWTLDLHACVQALGEVSGQDVDEDVLDSVFSRFCIGK</sequence>
<dbReference type="Gene3D" id="1.20.120.430">
    <property type="entry name" value="tRNA modification GTPase MnmE domain 2"/>
    <property type="match status" value="1"/>
</dbReference>
<evidence type="ECO:0000256" key="1">
    <source>
        <dbReference type="ARBA" id="ARBA00004229"/>
    </source>
</evidence>
<dbReference type="CDD" id="cd04164">
    <property type="entry name" value="trmE"/>
    <property type="match status" value="1"/>
</dbReference>
<dbReference type="GO" id="GO:0030488">
    <property type="term" value="P:tRNA methylation"/>
    <property type="evidence" value="ECO:0007669"/>
    <property type="project" value="TreeGrafter"/>
</dbReference>
<evidence type="ECO:0000256" key="6">
    <source>
        <dbReference type="ARBA" id="ARBA00022801"/>
    </source>
</evidence>
<protein>
    <recommendedName>
        <fullName evidence="16">tRNA modification GTPase MnmE</fullName>
    </recommendedName>
</protein>